<dbReference type="InterPro" id="IPR043504">
    <property type="entry name" value="Peptidase_S1_PA_chymotrypsin"/>
</dbReference>
<sequence length="283" mass="32151">MNRSPSEQLTYCTVRIETKYEDGSSGTGTGFIIRFLENITEGLNFPVIITNVHVIKNSIKGELIFCEKDNNGEPIDSKHVIITFDSFEKYWIKHPDKDVDLCCMALSHAVNNATNMGKEFFFTTLNHGHFADDDRRKSFPAIVDIIMVGYPNGLWDSKNNKPIVRKGITASHPSKHFEGRKEFLIDVACYPGSSGSPIFLYNEIGYFDKETQKFKHEGLDLFLLGVLYAGPMYTITGNIKVITIPTNNKPLSISEIPMHLGYVINYKRILELEDHIKYLNNMV</sequence>
<dbReference type="EMBL" id="CP054139">
    <property type="protein sequence ID" value="QKJ30140.1"/>
    <property type="molecule type" value="Genomic_DNA"/>
</dbReference>
<gene>
    <name evidence="1" type="ORF">HQ865_10330</name>
</gene>
<evidence type="ECO:0000313" key="1">
    <source>
        <dbReference type="EMBL" id="QKJ30140.1"/>
    </source>
</evidence>
<dbReference type="Pfam" id="PF13365">
    <property type="entry name" value="Trypsin_2"/>
    <property type="match status" value="1"/>
</dbReference>
<keyword evidence="2" id="KW-1185">Reference proteome</keyword>
<evidence type="ECO:0000313" key="2">
    <source>
        <dbReference type="Proteomes" id="UP000505355"/>
    </source>
</evidence>
<dbReference type="AlphaFoldDB" id="A0A7D4UPA2"/>
<dbReference type="RefSeq" id="WP_173414828.1">
    <property type="nucleotide sequence ID" value="NZ_CP054139.1"/>
</dbReference>
<accession>A0A7D4UPA2</accession>
<reference evidence="1 2" key="1">
    <citation type="submission" date="2020-05" db="EMBL/GenBank/DDBJ databases">
        <title>Mucilaginibacter mali sp. nov.</title>
        <authorList>
            <person name="Kim H.S."/>
            <person name="Lee K.C."/>
            <person name="Suh M.K."/>
            <person name="Kim J.-S."/>
            <person name="Han K.-I."/>
            <person name="Eom M.K."/>
            <person name="Shin Y.K."/>
            <person name="Lee J.-S."/>
        </authorList>
    </citation>
    <scope>NUCLEOTIDE SEQUENCE [LARGE SCALE GENOMIC DNA]</scope>
    <source>
        <strain evidence="1 2">G2-14</strain>
    </source>
</reference>
<name>A0A7D4UPA2_9SPHI</name>
<dbReference type="SUPFAM" id="SSF50494">
    <property type="entry name" value="Trypsin-like serine proteases"/>
    <property type="match status" value="1"/>
</dbReference>
<dbReference type="Gene3D" id="2.40.10.10">
    <property type="entry name" value="Trypsin-like serine proteases"/>
    <property type="match status" value="2"/>
</dbReference>
<organism evidence="1 2">
    <name type="scientific">Mucilaginibacter mali</name>
    <dbReference type="NCBI Taxonomy" id="2740462"/>
    <lineage>
        <taxon>Bacteria</taxon>
        <taxon>Pseudomonadati</taxon>
        <taxon>Bacteroidota</taxon>
        <taxon>Sphingobacteriia</taxon>
        <taxon>Sphingobacteriales</taxon>
        <taxon>Sphingobacteriaceae</taxon>
        <taxon>Mucilaginibacter</taxon>
    </lineage>
</organism>
<proteinExistence type="predicted"/>
<dbReference type="InterPro" id="IPR009003">
    <property type="entry name" value="Peptidase_S1_PA"/>
</dbReference>
<protein>
    <submittedName>
        <fullName evidence="1">Trypsin-like peptidase domain-containing protein</fullName>
    </submittedName>
</protein>
<dbReference type="Proteomes" id="UP000505355">
    <property type="component" value="Chromosome"/>
</dbReference>
<dbReference type="KEGG" id="mmab:HQ865_10330"/>